<evidence type="ECO:0000256" key="1">
    <source>
        <dbReference type="SAM" id="MobiDB-lite"/>
    </source>
</evidence>
<reference evidence="2 3" key="1">
    <citation type="journal article" date="2023" name="Plants (Basel)">
        <title>Bridging the Gap: Combining Genomics and Transcriptomics Approaches to Understand Stylosanthes scabra, an Orphan Legume from the Brazilian Caatinga.</title>
        <authorList>
            <person name="Ferreira-Neto J.R.C."/>
            <person name="da Silva M.D."/>
            <person name="Binneck E."/>
            <person name="de Melo N.F."/>
            <person name="da Silva R.H."/>
            <person name="de Melo A.L.T.M."/>
            <person name="Pandolfi V."/>
            <person name="Bustamante F.O."/>
            <person name="Brasileiro-Vidal A.C."/>
            <person name="Benko-Iseppon A.M."/>
        </authorList>
    </citation>
    <scope>NUCLEOTIDE SEQUENCE [LARGE SCALE GENOMIC DNA]</scope>
    <source>
        <tissue evidence="2">Leaves</tissue>
    </source>
</reference>
<comment type="caution">
    <text evidence="2">The sequence shown here is derived from an EMBL/GenBank/DDBJ whole genome shotgun (WGS) entry which is preliminary data.</text>
</comment>
<proteinExistence type="predicted"/>
<sequence length="102" mass="11446">MLRTLFSPTDVGLDIPPPKGAQRPRWRIDPGSGSDTISNSPDHPPARYCPLWRTRPHGFAFDDRDNSLSPPTHSSKRVMLERGINTLIRHVSYVPLSNRCGT</sequence>
<dbReference type="Proteomes" id="UP001341840">
    <property type="component" value="Unassembled WGS sequence"/>
</dbReference>
<evidence type="ECO:0000313" key="3">
    <source>
        <dbReference type="Proteomes" id="UP001341840"/>
    </source>
</evidence>
<evidence type="ECO:0000313" key="2">
    <source>
        <dbReference type="EMBL" id="MED6215904.1"/>
    </source>
</evidence>
<accession>A0ABU6Z0Z6</accession>
<dbReference type="EMBL" id="JASCZI010271865">
    <property type="protein sequence ID" value="MED6215904.1"/>
    <property type="molecule type" value="Genomic_DNA"/>
</dbReference>
<feature type="region of interest" description="Disordered" evidence="1">
    <location>
        <begin position="1"/>
        <end position="47"/>
    </location>
</feature>
<name>A0ABU6Z0Z6_9FABA</name>
<organism evidence="2 3">
    <name type="scientific">Stylosanthes scabra</name>
    <dbReference type="NCBI Taxonomy" id="79078"/>
    <lineage>
        <taxon>Eukaryota</taxon>
        <taxon>Viridiplantae</taxon>
        <taxon>Streptophyta</taxon>
        <taxon>Embryophyta</taxon>
        <taxon>Tracheophyta</taxon>
        <taxon>Spermatophyta</taxon>
        <taxon>Magnoliopsida</taxon>
        <taxon>eudicotyledons</taxon>
        <taxon>Gunneridae</taxon>
        <taxon>Pentapetalae</taxon>
        <taxon>rosids</taxon>
        <taxon>fabids</taxon>
        <taxon>Fabales</taxon>
        <taxon>Fabaceae</taxon>
        <taxon>Papilionoideae</taxon>
        <taxon>50 kb inversion clade</taxon>
        <taxon>dalbergioids sensu lato</taxon>
        <taxon>Dalbergieae</taxon>
        <taxon>Pterocarpus clade</taxon>
        <taxon>Stylosanthes</taxon>
    </lineage>
</organism>
<keyword evidence="3" id="KW-1185">Reference proteome</keyword>
<gene>
    <name evidence="2" type="ORF">PIB30_002592</name>
</gene>
<protein>
    <submittedName>
        <fullName evidence="2">Uncharacterized protein</fullName>
    </submittedName>
</protein>